<dbReference type="Proteomes" id="UP000501753">
    <property type="component" value="Chromosome"/>
</dbReference>
<dbReference type="EMBL" id="CP034687">
    <property type="protein sequence ID" value="AZS89422.1"/>
    <property type="molecule type" value="Genomic_DNA"/>
</dbReference>
<evidence type="ECO:0000256" key="1">
    <source>
        <dbReference type="ARBA" id="ARBA00010617"/>
    </source>
</evidence>
<evidence type="ECO:0000313" key="9">
    <source>
        <dbReference type="EMBL" id="AZS89422.1"/>
    </source>
</evidence>
<keyword evidence="2 7" id="KW-0349">Heme</keyword>
<evidence type="ECO:0000256" key="2">
    <source>
        <dbReference type="ARBA" id="ARBA00022617"/>
    </source>
</evidence>
<evidence type="ECO:0000256" key="7">
    <source>
        <dbReference type="RuleBase" id="RU000461"/>
    </source>
</evidence>
<dbReference type="FunFam" id="1.10.630.10:FF:000018">
    <property type="entry name" value="Cytochrome P450 monooxygenase"/>
    <property type="match status" value="1"/>
</dbReference>
<dbReference type="GO" id="GO:0004497">
    <property type="term" value="F:monooxygenase activity"/>
    <property type="evidence" value="ECO:0007669"/>
    <property type="project" value="UniProtKB-KW"/>
</dbReference>
<evidence type="ECO:0000313" key="10">
    <source>
        <dbReference type="EMBL" id="QCN83737.1"/>
    </source>
</evidence>
<proteinExistence type="inferred from homology"/>
<dbReference type="OrthoDB" id="5500002at2"/>
<evidence type="ECO:0000256" key="6">
    <source>
        <dbReference type="ARBA" id="ARBA00023033"/>
    </source>
</evidence>
<evidence type="ECO:0000256" key="3">
    <source>
        <dbReference type="ARBA" id="ARBA00022723"/>
    </source>
</evidence>
<dbReference type="InterPro" id="IPR017972">
    <property type="entry name" value="Cyt_P450_CS"/>
</dbReference>
<dbReference type="RefSeq" id="WP_127182192.1">
    <property type="nucleotide sequence ID" value="NZ_CP029078.1"/>
</dbReference>
<dbReference type="Pfam" id="PF00067">
    <property type="entry name" value="p450"/>
    <property type="match status" value="1"/>
</dbReference>
<dbReference type="AlphaFoldDB" id="A0A3S9ZP89"/>
<dbReference type="PANTHER" id="PTHR46696">
    <property type="entry name" value="P450, PUTATIVE (EUROFUNG)-RELATED"/>
    <property type="match status" value="1"/>
</dbReference>
<dbReference type="Proteomes" id="UP000271291">
    <property type="component" value="Chromosome"/>
</dbReference>
<dbReference type="PROSITE" id="PS00086">
    <property type="entry name" value="CYTOCHROME_P450"/>
    <property type="match status" value="1"/>
</dbReference>
<dbReference type="PANTHER" id="PTHR46696:SF1">
    <property type="entry name" value="CYTOCHROME P450 YJIB-RELATED"/>
    <property type="match status" value="1"/>
</dbReference>
<gene>
    <name evidence="10" type="ORF">DDJ31_01110</name>
    <name evidence="9" type="ORF">ELQ87_38125</name>
</gene>
<keyword evidence="5 7" id="KW-0408">Iron</keyword>
<evidence type="ECO:0000313" key="11">
    <source>
        <dbReference type="Proteomes" id="UP000271291"/>
    </source>
</evidence>
<feature type="transmembrane region" description="Helical" evidence="8">
    <location>
        <begin position="211"/>
        <end position="235"/>
    </location>
</feature>
<reference evidence="9 11" key="2">
    <citation type="submission" date="2018-12" db="EMBL/GenBank/DDBJ databases">
        <title>Streptomyces griseoviridis F1-27 complete genome.</title>
        <authorList>
            <person name="Mariita R.M."/>
            <person name="Sello J.K."/>
        </authorList>
    </citation>
    <scope>NUCLEOTIDE SEQUENCE [LARGE SCALE GENOMIC DNA]</scope>
    <source>
        <strain evidence="9 11">F1-27</strain>
    </source>
</reference>
<keyword evidence="4 7" id="KW-0560">Oxidoreductase</keyword>
<dbReference type="CDD" id="cd20625">
    <property type="entry name" value="CYP164-like"/>
    <property type="match status" value="1"/>
</dbReference>
<protein>
    <submittedName>
        <fullName evidence="9">Cytochrome P450</fullName>
    </submittedName>
</protein>
<comment type="similarity">
    <text evidence="1 7">Belongs to the cytochrome P450 family.</text>
</comment>
<accession>A0A3S9ZP89</accession>
<dbReference type="SUPFAM" id="SSF48264">
    <property type="entry name" value="Cytochrome P450"/>
    <property type="match status" value="1"/>
</dbReference>
<evidence type="ECO:0000256" key="4">
    <source>
        <dbReference type="ARBA" id="ARBA00023002"/>
    </source>
</evidence>
<dbReference type="EMBL" id="CP029078">
    <property type="protein sequence ID" value="QCN83737.1"/>
    <property type="molecule type" value="Genomic_DNA"/>
</dbReference>
<evidence type="ECO:0000256" key="8">
    <source>
        <dbReference type="SAM" id="Phobius"/>
    </source>
</evidence>
<evidence type="ECO:0000256" key="5">
    <source>
        <dbReference type="ARBA" id="ARBA00023004"/>
    </source>
</evidence>
<sequence length="378" mass="40703">MDPAHHSEEFGTRFLTRFADCQSALSHPDLLVPDREWCARELTTWAARPAADFFYSSMLAANGPDHDRLRRPVARAFTARRVAALRTAVEAVTDDLVDTFAEAASDGDPANFQELVGHPLPVAVVGRLIGVPDAERQHFAALGRGATRLLEPIRSPEDWTRADRAVVALREYFADLLRARRARPADDLASALLDQRASDGHPLTGRELVDLLLLVFVAGFETTAGLLGLAVFALLTHPDQLALVRADPALRSAAVEEALRWDGPVMMTERIAARPLEVAGAVLPAGASVTTVFAAANRDPLEHPDPDAFLVRRPGTKVLSFSAGAHHCLGASLARMEGAALIGRLFDRLPALALAGEPVRRDSVALRSFDDLPLAAVG</sequence>
<dbReference type="Gene3D" id="1.10.630.10">
    <property type="entry name" value="Cytochrome P450"/>
    <property type="match status" value="1"/>
</dbReference>
<dbReference type="GO" id="GO:0005506">
    <property type="term" value="F:iron ion binding"/>
    <property type="evidence" value="ECO:0007669"/>
    <property type="project" value="InterPro"/>
</dbReference>
<evidence type="ECO:0000313" key="12">
    <source>
        <dbReference type="Proteomes" id="UP000501753"/>
    </source>
</evidence>
<organism evidence="9 11">
    <name type="scientific">Streptomyces griseoviridis</name>
    <dbReference type="NCBI Taxonomy" id="45398"/>
    <lineage>
        <taxon>Bacteria</taxon>
        <taxon>Bacillati</taxon>
        <taxon>Actinomycetota</taxon>
        <taxon>Actinomycetes</taxon>
        <taxon>Kitasatosporales</taxon>
        <taxon>Streptomycetaceae</taxon>
        <taxon>Streptomyces</taxon>
    </lineage>
</organism>
<keyword evidence="8" id="KW-1133">Transmembrane helix</keyword>
<dbReference type="PRINTS" id="PR00359">
    <property type="entry name" value="BP450"/>
</dbReference>
<dbReference type="InterPro" id="IPR001128">
    <property type="entry name" value="Cyt_P450"/>
</dbReference>
<dbReference type="GO" id="GO:0020037">
    <property type="term" value="F:heme binding"/>
    <property type="evidence" value="ECO:0007669"/>
    <property type="project" value="InterPro"/>
</dbReference>
<keyword evidence="3 7" id="KW-0479">Metal-binding</keyword>
<dbReference type="PRINTS" id="PR00385">
    <property type="entry name" value="P450"/>
</dbReference>
<keyword evidence="8" id="KW-0812">Transmembrane</keyword>
<keyword evidence="8" id="KW-0472">Membrane</keyword>
<dbReference type="InterPro" id="IPR002397">
    <property type="entry name" value="Cyt_P450_B"/>
</dbReference>
<dbReference type="GO" id="GO:0016705">
    <property type="term" value="F:oxidoreductase activity, acting on paired donors, with incorporation or reduction of molecular oxygen"/>
    <property type="evidence" value="ECO:0007669"/>
    <property type="project" value="InterPro"/>
</dbReference>
<name>A0A3S9ZP89_STRGD</name>
<keyword evidence="6 7" id="KW-0503">Monooxygenase</keyword>
<keyword evidence="12" id="KW-1185">Reference proteome</keyword>
<dbReference type="KEGG" id="sgd:ELQ87_38125"/>
<dbReference type="InterPro" id="IPR036396">
    <property type="entry name" value="Cyt_P450_sf"/>
</dbReference>
<reference evidence="10 12" key="1">
    <citation type="submission" date="2018-04" db="EMBL/GenBank/DDBJ databases">
        <title>Complete genome sequences of Streptomyces griseoviridis K61 and characterization of antagonistic properties of biological control agents.</title>
        <authorList>
            <person name="Mariita R.M."/>
            <person name="Sello J.K."/>
        </authorList>
    </citation>
    <scope>NUCLEOTIDE SEQUENCE [LARGE SCALE GENOMIC DNA]</scope>
    <source>
        <strain evidence="10 12">K61</strain>
    </source>
</reference>